<accession>A0ABS2CL61</accession>
<dbReference type="SUPFAM" id="SSF103025">
    <property type="entry name" value="Folate-binding domain"/>
    <property type="match status" value="1"/>
</dbReference>
<dbReference type="SUPFAM" id="SSF51905">
    <property type="entry name" value="FAD/NAD(P)-binding domain"/>
    <property type="match status" value="1"/>
</dbReference>
<dbReference type="Gene3D" id="3.30.1360.120">
    <property type="entry name" value="Probable tRNA modification gtpase trme, domain 1"/>
    <property type="match status" value="1"/>
</dbReference>
<evidence type="ECO:0000259" key="5">
    <source>
        <dbReference type="Pfam" id="PF16350"/>
    </source>
</evidence>
<feature type="domain" description="GCVT N-terminal" evidence="3">
    <location>
        <begin position="432"/>
        <end position="708"/>
    </location>
</feature>
<proteinExistence type="inferred from homology"/>
<dbReference type="Gene3D" id="3.50.50.60">
    <property type="entry name" value="FAD/NAD(P)-binding domain"/>
    <property type="match status" value="1"/>
</dbReference>
<dbReference type="InterPro" id="IPR013977">
    <property type="entry name" value="GcvT_C"/>
</dbReference>
<dbReference type="Proteomes" id="UP001430172">
    <property type="component" value="Unassembled WGS sequence"/>
</dbReference>
<evidence type="ECO:0000259" key="3">
    <source>
        <dbReference type="Pfam" id="PF01571"/>
    </source>
</evidence>
<evidence type="ECO:0000256" key="1">
    <source>
        <dbReference type="ARBA" id="ARBA00008609"/>
    </source>
</evidence>
<dbReference type="InterPro" id="IPR032503">
    <property type="entry name" value="FAO_M"/>
</dbReference>
<comment type="similarity">
    <text evidence="1">Belongs to the GcvT family.</text>
</comment>
<reference evidence="6" key="1">
    <citation type="submission" date="2021-02" db="EMBL/GenBank/DDBJ databases">
        <title>Phycicoccus sp. MQZ13P-5T, whole genome shotgun sequence.</title>
        <authorList>
            <person name="Tuo L."/>
        </authorList>
    </citation>
    <scope>NUCLEOTIDE SEQUENCE</scope>
    <source>
        <strain evidence="6">MQZ13P-5</strain>
    </source>
</reference>
<name>A0ABS2CL61_9MICO</name>
<dbReference type="SUPFAM" id="SSF101790">
    <property type="entry name" value="Aminomethyltransferase beta-barrel domain"/>
    <property type="match status" value="1"/>
</dbReference>
<dbReference type="InterPro" id="IPR006076">
    <property type="entry name" value="FAD-dep_OxRdtase"/>
</dbReference>
<feature type="domain" description="FAD dependent oxidoreductase central" evidence="5">
    <location>
        <begin position="376"/>
        <end position="430"/>
    </location>
</feature>
<dbReference type="PANTHER" id="PTHR43757:SF2">
    <property type="entry name" value="AMINOMETHYLTRANSFERASE, MITOCHONDRIAL"/>
    <property type="match status" value="1"/>
</dbReference>
<comment type="caution">
    <text evidence="6">The sequence shown here is derived from an EMBL/GenBank/DDBJ whole genome shotgun (WGS) entry which is preliminary data.</text>
</comment>
<evidence type="ECO:0000313" key="6">
    <source>
        <dbReference type="EMBL" id="MBM6400621.1"/>
    </source>
</evidence>
<dbReference type="PANTHER" id="PTHR43757">
    <property type="entry name" value="AMINOMETHYLTRANSFERASE"/>
    <property type="match status" value="1"/>
</dbReference>
<protein>
    <submittedName>
        <fullName evidence="6">GcvT family protein</fullName>
    </submittedName>
</protein>
<evidence type="ECO:0000313" key="7">
    <source>
        <dbReference type="Proteomes" id="UP001430172"/>
    </source>
</evidence>
<dbReference type="Pfam" id="PF01571">
    <property type="entry name" value="GCV_T"/>
    <property type="match status" value="1"/>
</dbReference>
<dbReference type="EMBL" id="JAFDVD010000009">
    <property type="protein sequence ID" value="MBM6400621.1"/>
    <property type="molecule type" value="Genomic_DNA"/>
</dbReference>
<feature type="domain" description="Aminomethyltransferase C-terminal" evidence="4">
    <location>
        <begin position="730"/>
        <end position="813"/>
    </location>
</feature>
<organism evidence="6 7">
    <name type="scientific">Phycicoccus sonneratiae</name>
    <dbReference type="NCBI Taxonomy" id="2807628"/>
    <lineage>
        <taxon>Bacteria</taxon>
        <taxon>Bacillati</taxon>
        <taxon>Actinomycetota</taxon>
        <taxon>Actinomycetes</taxon>
        <taxon>Micrococcales</taxon>
        <taxon>Intrasporangiaceae</taxon>
        <taxon>Phycicoccus</taxon>
    </lineage>
</organism>
<dbReference type="InterPro" id="IPR036188">
    <property type="entry name" value="FAD/NAD-bd_sf"/>
</dbReference>
<dbReference type="InterPro" id="IPR006222">
    <property type="entry name" value="GCVT_N"/>
</dbReference>
<dbReference type="Pfam" id="PF16350">
    <property type="entry name" value="FAO_M"/>
    <property type="match status" value="1"/>
</dbReference>
<dbReference type="InterPro" id="IPR028896">
    <property type="entry name" value="GcvT/YgfZ/DmdA"/>
</dbReference>
<dbReference type="Pfam" id="PF01266">
    <property type="entry name" value="DAO"/>
    <property type="match status" value="1"/>
</dbReference>
<feature type="domain" description="FAD dependent oxidoreductase" evidence="2">
    <location>
        <begin position="11"/>
        <end position="372"/>
    </location>
</feature>
<dbReference type="InterPro" id="IPR027266">
    <property type="entry name" value="TrmE/GcvT-like"/>
</dbReference>
<evidence type="ECO:0000259" key="4">
    <source>
        <dbReference type="Pfam" id="PF08669"/>
    </source>
</evidence>
<dbReference type="Gene3D" id="3.30.9.10">
    <property type="entry name" value="D-Amino Acid Oxidase, subunit A, domain 2"/>
    <property type="match status" value="1"/>
</dbReference>
<dbReference type="Pfam" id="PF08669">
    <property type="entry name" value="GCV_T_C"/>
    <property type="match status" value="1"/>
</dbReference>
<keyword evidence="7" id="KW-1185">Reference proteome</keyword>
<gene>
    <name evidence="6" type="ORF">JQN70_09515</name>
</gene>
<dbReference type="SUPFAM" id="SSF54373">
    <property type="entry name" value="FAD-linked reductases, C-terminal domain"/>
    <property type="match status" value="1"/>
</dbReference>
<dbReference type="RefSeq" id="WP_204131094.1">
    <property type="nucleotide sequence ID" value="NZ_JAFDVD010000009.1"/>
</dbReference>
<dbReference type="InterPro" id="IPR029043">
    <property type="entry name" value="GcvT/YgfZ_C"/>
</dbReference>
<sequence length="821" mass="88057">MSPAALPSRARVVVIGGGVIGTSVAYHLAQAGETDVVLLERDRLTSGTTWHAAGLMTCFGSFSETSTRLRLYSRDLYGRLEAETGQSTGFKPVGLVEAAADRDRLEEYRRVATFQRRLGLEVEEVSPAEMAELFPLARTDDLVGGFHVPGDGRVNPVDLTMALAKGARAHGVRVVEGVRVEQVVTRPRGVVEEVTGVVTDRGTIECDVVVNAAGMWARELAAQNGVVVPNQAAEHYYLVTEPIDGMSPDAPVFEDPASYGYYREEGGGMMVGLFEPEAAAWKVEGIPRDFSFGTLPPDTDRVGPFLEKAMARVPVVETAGIRTFFCGPESFMPDLSPGVGEAPGIHGYFVCAGLNSVGILSAGGLGRILAHWVVSGRPDVDVTGFDVARFRDHQLLPEHRRARTAEVLGTVYAAHTPGVQLSTSRGVLRSALHDRVVAGGGYLRDVSGWDAAAWYAGPGETPSAEPTWGRAPWFEHWEAEHRAVREAAGLFDMSFMARFAVRGPDALAVLDRMSAGDLSQDGRITYTQWLAEDGGVVADLTVTRLAADDLLVVASDTQHEQVRGMLRRGLGDADATVTDVTHDVAMLSLQGPASRSVLETVAPHYDWSDDAFPFRAAQRVEIAGTELLAVRITYVGELGWELYVPVDAATTLWDLLLEHGGPHGLRPTGLAALGSLRLEKGYRDFGHDLDNTDDVWGAGLGFAVALDKPGGFVGREATVAAKERGTPRHRVVSVVVEDPEPLLFHGEVLLRDGEPVGDLRAGSYGWTVGGAVGLAGVAHPEGVGADWLRAGTWEVDVAGTRYPARVTLRPPYDPSSARVRG</sequence>
<evidence type="ECO:0000259" key="2">
    <source>
        <dbReference type="Pfam" id="PF01266"/>
    </source>
</evidence>